<gene>
    <name evidence="2" type="ORF">Q8F55_006386</name>
</gene>
<comment type="caution">
    <text evidence="2">The sequence shown here is derived from an EMBL/GenBank/DDBJ whole genome shotgun (WGS) entry which is preliminary data.</text>
</comment>
<dbReference type="Pfam" id="PF11093">
    <property type="entry name" value="Mitochondr_Som1"/>
    <property type="match status" value="1"/>
</dbReference>
<reference evidence="2 3" key="1">
    <citation type="submission" date="2023-08" db="EMBL/GenBank/DDBJ databases">
        <title>Annotated Genome Sequence of Vanrija albida AlHP1.</title>
        <authorList>
            <person name="Herzog R."/>
        </authorList>
    </citation>
    <scope>NUCLEOTIDE SEQUENCE [LARGE SCALE GENOMIC DNA]</scope>
    <source>
        <strain evidence="2 3">AlHP1</strain>
    </source>
</reference>
<dbReference type="Proteomes" id="UP001565368">
    <property type="component" value="Unassembled WGS sequence"/>
</dbReference>
<sequence length="95" mass="10242">MAAKPAEPRPAEAKTDAQRWAEQHGAAAKQPPCRLFSITQFECTATTRVECFPLERIFRQCGAGPAVEVTNHLTADDPAVVSPAFMCVASAPRLC</sequence>
<organism evidence="2 3">
    <name type="scientific">Vanrija albida</name>
    <dbReference type="NCBI Taxonomy" id="181172"/>
    <lineage>
        <taxon>Eukaryota</taxon>
        <taxon>Fungi</taxon>
        <taxon>Dikarya</taxon>
        <taxon>Basidiomycota</taxon>
        <taxon>Agaricomycotina</taxon>
        <taxon>Tremellomycetes</taxon>
        <taxon>Trichosporonales</taxon>
        <taxon>Trichosporonaceae</taxon>
        <taxon>Vanrija</taxon>
    </lineage>
</organism>
<accession>A0ABR3PWY7</accession>
<dbReference type="GeneID" id="95987429"/>
<dbReference type="InterPro" id="IPR024645">
    <property type="entry name" value="Mitochondr_Som1"/>
</dbReference>
<protein>
    <submittedName>
        <fullName evidence="2">Uncharacterized protein</fullName>
    </submittedName>
</protein>
<proteinExistence type="predicted"/>
<evidence type="ECO:0000256" key="1">
    <source>
        <dbReference type="SAM" id="MobiDB-lite"/>
    </source>
</evidence>
<feature type="compositionally biased region" description="Basic and acidic residues" evidence="1">
    <location>
        <begin position="1"/>
        <end position="22"/>
    </location>
</feature>
<dbReference type="EMBL" id="JBBXJM010000005">
    <property type="protein sequence ID" value="KAL1406973.1"/>
    <property type="molecule type" value="Genomic_DNA"/>
</dbReference>
<evidence type="ECO:0000313" key="3">
    <source>
        <dbReference type="Proteomes" id="UP001565368"/>
    </source>
</evidence>
<name>A0ABR3PWY7_9TREE</name>
<feature type="region of interest" description="Disordered" evidence="1">
    <location>
        <begin position="1"/>
        <end position="29"/>
    </location>
</feature>
<dbReference type="RefSeq" id="XP_069206917.1">
    <property type="nucleotide sequence ID" value="XM_069354846.1"/>
</dbReference>
<keyword evidence="3" id="KW-1185">Reference proteome</keyword>
<evidence type="ECO:0000313" key="2">
    <source>
        <dbReference type="EMBL" id="KAL1406973.1"/>
    </source>
</evidence>